<accession>A0A975S5L3</accession>
<dbReference type="AlphaFoldDB" id="A0A975S5L3"/>
<dbReference type="RefSeq" id="WP_207348192.1">
    <property type="nucleotide sequence ID" value="NZ_CP076456.1"/>
</dbReference>
<reference evidence="1" key="1">
    <citation type="submission" date="2021-06" db="EMBL/GenBank/DDBJ databases">
        <title>Novel species in genus Arthrobacter.</title>
        <authorList>
            <person name="Zhang G."/>
        </authorList>
    </citation>
    <scope>NUCLEOTIDE SEQUENCE</scope>
    <source>
        <strain evidence="1">Zg-ZUI122</strain>
    </source>
</reference>
<dbReference type="Proteomes" id="UP000680588">
    <property type="component" value="Chromosome"/>
</dbReference>
<dbReference type="KEGG" id="asun:KG104_17540"/>
<evidence type="ECO:0000313" key="1">
    <source>
        <dbReference type="EMBL" id="QWQ36207.1"/>
    </source>
</evidence>
<dbReference type="EMBL" id="CP076456">
    <property type="protein sequence ID" value="QWQ36207.1"/>
    <property type="molecule type" value="Genomic_DNA"/>
</dbReference>
<gene>
    <name evidence="1" type="ORF">KG104_17540</name>
</gene>
<proteinExistence type="predicted"/>
<protein>
    <submittedName>
        <fullName evidence="1">Uncharacterized protein</fullName>
    </submittedName>
</protein>
<name>A0A975S5L3_9MICC</name>
<organism evidence="1 2">
    <name type="scientific">Arthrobacter sunyaminii</name>
    <dbReference type="NCBI Taxonomy" id="2816859"/>
    <lineage>
        <taxon>Bacteria</taxon>
        <taxon>Bacillati</taxon>
        <taxon>Actinomycetota</taxon>
        <taxon>Actinomycetes</taxon>
        <taxon>Micrococcales</taxon>
        <taxon>Micrococcaceae</taxon>
        <taxon>Arthrobacter</taxon>
    </lineage>
</organism>
<evidence type="ECO:0000313" key="2">
    <source>
        <dbReference type="Proteomes" id="UP000680588"/>
    </source>
</evidence>
<keyword evidence="2" id="KW-1185">Reference proteome</keyword>
<sequence>MKDHWWAAEVAGRLSTFLEGAFSGVQFEVLPLVAYDVATIDVAWTDGPALHEVDLIAMEYVLRLHVDLCAAAGGLGPRIDRISKRRTMSPGVEGRLLKVLAADLNTDVEDLDMQRMYPLPPVLAPSRCCAKGLVGEFLDRLFESTSLSGVGQMSGGGGGSDSLPCRCLLCA</sequence>